<dbReference type="AlphaFoldDB" id="A0AAQ2C4Q8"/>
<evidence type="ECO:0000313" key="3">
    <source>
        <dbReference type="EMBL" id="TFC43419.1"/>
    </source>
</evidence>
<accession>A0AAQ2C4Q8</accession>
<dbReference type="RefSeq" id="WP_134405177.1">
    <property type="nucleotide sequence ID" value="NZ_SOFY01000070.1"/>
</dbReference>
<keyword evidence="2" id="KW-0812">Transmembrane</keyword>
<evidence type="ECO:0000313" key="4">
    <source>
        <dbReference type="Proteomes" id="UP000297403"/>
    </source>
</evidence>
<dbReference type="SUPFAM" id="SSF53474">
    <property type="entry name" value="alpha/beta-Hydrolases"/>
    <property type="match status" value="1"/>
</dbReference>
<feature type="transmembrane region" description="Helical" evidence="2">
    <location>
        <begin position="307"/>
        <end position="326"/>
    </location>
</feature>
<dbReference type="Gene3D" id="3.40.50.1820">
    <property type="entry name" value="alpha/beta hydrolase"/>
    <property type="match status" value="1"/>
</dbReference>
<dbReference type="EMBL" id="SOFY01000070">
    <property type="protein sequence ID" value="TFC43419.1"/>
    <property type="molecule type" value="Genomic_DNA"/>
</dbReference>
<feature type="coiled-coil region" evidence="1">
    <location>
        <begin position="46"/>
        <end position="108"/>
    </location>
</feature>
<keyword evidence="4" id="KW-1185">Reference proteome</keyword>
<evidence type="ECO:0000256" key="1">
    <source>
        <dbReference type="SAM" id="Coils"/>
    </source>
</evidence>
<feature type="transmembrane region" description="Helical" evidence="2">
    <location>
        <begin position="332"/>
        <end position="356"/>
    </location>
</feature>
<dbReference type="InterPro" id="IPR029058">
    <property type="entry name" value="AB_hydrolase_fold"/>
</dbReference>
<reference evidence="3 4" key="1">
    <citation type="submission" date="2019-03" db="EMBL/GenBank/DDBJ databases">
        <title>Genomics of glacier-inhabiting Cryobacterium strains.</title>
        <authorList>
            <person name="Liu Q."/>
            <person name="Xin Y.-H."/>
        </authorList>
    </citation>
    <scope>NUCLEOTIDE SEQUENCE [LARGE SCALE GENOMIC DNA]</scope>
    <source>
        <strain evidence="4">TMT1-22</strain>
    </source>
</reference>
<protein>
    <recommendedName>
        <fullName evidence="5">Fungal lipase-like domain-containing protein</fullName>
    </recommendedName>
</protein>
<feature type="transmembrane region" description="Helical" evidence="2">
    <location>
        <begin position="213"/>
        <end position="237"/>
    </location>
</feature>
<evidence type="ECO:0008006" key="5">
    <source>
        <dbReference type="Google" id="ProtNLM"/>
    </source>
</evidence>
<keyword evidence="2" id="KW-1133">Transmembrane helix</keyword>
<feature type="transmembrane region" description="Helical" evidence="2">
    <location>
        <begin position="244"/>
        <end position="268"/>
    </location>
</feature>
<feature type="transmembrane region" description="Helical" evidence="2">
    <location>
        <begin position="274"/>
        <end position="300"/>
    </location>
</feature>
<comment type="caution">
    <text evidence="3">The sequence shown here is derived from an EMBL/GenBank/DDBJ whole genome shotgun (WGS) entry which is preliminary data.</text>
</comment>
<sequence>MQRLAGDPAVVLETGLRYADTATAIRAAVRQLTAIANPDAMHGLAIARVRSDAAALAADISQAESRYSETGDALVAYAAALEAAQDDADQAIAEFEAAADDLNDAERVQSRLRVTQLAETLADALIVTAPPPPRTTTADLARVTGSISGLSDRKDAAERRYHQACEDRDRAAVNARNRIVDVVAGSDLNDSIWDDISGFLTAVADFIGQAIDVIVSVLAAIVLAVLALVAAVILLIAAVVAFGLAVLALVAAAAIALAVIAVALALAVAVAVVLVLAAAIVAATAIALALAVIVAAAVVLTVVLAHLAIFLAATVYLATALILQGGDPLDSLVQSAIVALMATVPVAWLLVGAAGWGERAEPKRVAHRDAKLVAHASFETMFQDLMDIDDAGHTNDEKDTNQESVVRITTITGPNGELIYKIAVPSTQQWLPGGTSANDGASDAAAKMVLGQRTQLEKAVMDAMKQQEIPDGAHVMLTGWSLGGITAGNLAADPVFSRTYKVDALVTAGASLDDMPIPLHTKVLDVSHLTDPVPRTENPFLADHSNDGNRYKIDVPAPGGAGEDLGHNPEKYQETFRTHVDKATGGAVLDFKAAGGSDSSVGIADYFGDAVDGDDYSYTRG</sequence>
<proteinExistence type="predicted"/>
<dbReference type="Proteomes" id="UP000297403">
    <property type="component" value="Unassembled WGS sequence"/>
</dbReference>
<keyword evidence="2" id="KW-0472">Membrane</keyword>
<evidence type="ECO:0000256" key="2">
    <source>
        <dbReference type="SAM" id="Phobius"/>
    </source>
</evidence>
<gene>
    <name evidence="3" type="ORF">E3O49_13235</name>
</gene>
<keyword evidence="1" id="KW-0175">Coiled coil</keyword>
<name>A0AAQ2C4Q8_9MICO</name>
<organism evidence="3 4">
    <name type="scientific">Cryobacterium shii</name>
    <dbReference type="NCBI Taxonomy" id="1259235"/>
    <lineage>
        <taxon>Bacteria</taxon>
        <taxon>Bacillati</taxon>
        <taxon>Actinomycetota</taxon>
        <taxon>Actinomycetes</taxon>
        <taxon>Micrococcales</taxon>
        <taxon>Microbacteriaceae</taxon>
        <taxon>Cryobacterium</taxon>
    </lineage>
</organism>